<dbReference type="SMART" id="SM00388">
    <property type="entry name" value="HisKA"/>
    <property type="match status" value="1"/>
</dbReference>
<feature type="transmembrane region" description="Helical" evidence="14">
    <location>
        <begin position="42"/>
        <end position="63"/>
    </location>
</feature>
<evidence type="ECO:0000256" key="3">
    <source>
        <dbReference type="ARBA" id="ARBA00012438"/>
    </source>
</evidence>
<dbReference type="SUPFAM" id="SSF55874">
    <property type="entry name" value="ATPase domain of HSP90 chaperone/DNA topoisomerase II/histidine kinase"/>
    <property type="match status" value="1"/>
</dbReference>
<dbReference type="GO" id="GO:0004721">
    <property type="term" value="F:phosphoprotein phosphatase activity"/>
    <property type="evidence" value="ECO:0007669"/>
    <property type="project" value="TreeGrafter"/>
</dbReference>
<dbReference type="EC" id="2.7.13.3" evidence="3"/>
<feature type="transmembrane region" description="Helical" evidence="14">
    <location>
        <begin position="12"/>
        <end position="36"/>
    </location>
</feature>
<evidence type="ECO:0000313" key="16">
    <source>
        <dbReference type="EMBL" id="SDJ23205.1"/>
    </source>
</evidence>
<dbReference type="PRINTS" id="PR00344">
    <property type="entry name" value="BCTRLSENSOR"/>
</dbReference>
<dbReference type="PANTHER" id="PTHR45453">
    <property type="entry name" value="PHOSPHATE REGULON SENSOR PROTEIN PHOR"/>
    <property type="match status" value="1"/>
</dbReference>
<dbReference type="GO" id="GO:0005524">
    <property type="term" value="F:ATP binding"/>
    <property type="evidence" value="ECO:0007669"/>
    <property type="project" value="UniProtKB-KW"/>
</dbReference>
<dbReference type="InterPro" id="IPR004358">
    <property type="entry name" value="Sig_transdc_His_kin-like_C"/>
</dbReference>
<dbReference type="GO" id="GO:0016036">
    <property type="term" value="P:cellular response to phosphate starvation"/>
    <property type="evidence" value="ECO:0007669"/>
    <property type="project" value="TreeGrafter"/>
</dbReference>
<keyword evidence="12" id="KW-0902">Two-component regulatory system</keyword>
<feature type="domain" description="Histidine kinase" evidence="15">
    <location>
        <begin position="133"/>
        <end position="350"/>
    </location>
</feature>
<sequence length="354" mass="41200">MIQHYLADRVLFILFYVINTAVIVLVAYLSLLFAGLQQPWSAFAYMVVLAIFFLLLGLAIDYARKRPLLKKLTDMEKRHPLPLESAHELDAMQVPSREASQFIHMLRRYQERYREELDHYKSMQEQHQVFVNQWVHHMKTPVSVISLLTQQGKQQLESQEAKTFLDDISDENDRFRHGLELMLHLARLDHFAVDFVADEVDVVALLRDLVNEEKRQFIRRNLFPEIRVETDDPHVYSDQKWLRVVFHQLLLNALRYSRQGKGDRITIAVHKEGDATLVEIKDQGIGIPAHDLPNIFSPFFTGDNGREKTESTGMGLYLSRMITDRLGHALYADSRVGEGTTMTVRFTSRTLHDR</sequence>
<dbReference type="AlphaFoldDB" id="A0A1G8S359"/>
<dbReference type="InterPro" id="IPR005467">
    <property type="entry name" value="His_kinase_dom"/>
</dbReference>
<evidence type="ECO:0000256" key="4">
    <source>
        <dbReference type="ARBA" id="ARBA00022475"/>
    </source>
</evidence>
<evidence type="ECO:0000256" key="13">
    <source>
        <dbReference type="ARBA" id="ARBA00023136"/>
    </source>
</evidence>
<dbReference type="SUPFAM" id="SSF47384">
    <property type="entry name" value="Homodimeric domain of signal transducing histidine kinase"/>
    <property type="match status" value="1"/>
</dbReference>
<keyword evidence="5" id="KW-0597">Phosphoprotein</keyword>
<dbReference type="Pfam" id="PF02518">
    <property type="entry name" value="HATPase_c"/>
    <property type="match status" value="1"/>
</dbReference>
<dbReference type="OrthoDB" id="9780487at2"/>
<keyword evidence="10" id="KW-0067">ATP-binding</keyword>
<evidence type="ECO:0000256" key="2">
    <source>
        <dbReference type="ARBA" id="ARBA00004651"/>
    </source>
</evidence>
<comment type="subcellular location">
    <subcellularLocation>
        <location evidence="2">Cell membrane</location>
        <topology evidence="2">Multi-pass membrane protein</topology>
    </subcellularLocation>
</comment>
<organism evidence="16 17">
    <name type="scientific">Natribacillus halophilus</name>
    <dbReference type="NCBI Taxonomy" id="549003"/>
    <lineage>
        <taxon>Bacteria</taxon>
        <taxon>Bacillati</taxon>
        <taxon>Bacillota</taxon>
        <taxon>Bacilli</taxon>
        <taxon>Bacillales</taxon>
        <taxon>Bacillaceae</taxon>
        <taxon>Natribacillus</taxon>
    </lineage>
</organism>
<keyword evidence="11 14" id="KW-1133">Transmembrane helix</keyword>
<evidence type="ECO:0000256" key="5">
    <source>
        <dbReference type="ARBA" id="ARBA00022553"/>
    </source>
</evidence>
<keyword evidence="17" id="KW-1185">Reference proteome</keyword>
<evidence type="ECO:0000259" key="15">
    <source>
        <dbReference type="PROSITE" id="PS50109"/>
    </source>
</evidence>
<keyword evidence="6" id="KW-0808">Transferase</keyword>
<keyword evidence="4" id="KW-1003">Cell membrane</keyword>
<evidence type="ECO:0000256" key="9">
    <source>
        <dbReference type="ARBA" id="ARBA00022777"/>
    </source>
</evidence>
<protein>
    <recommendedName>
        <fullName evidence="3">histidine kinase</fullName>
        <ecNumber evidence="3">2.7.13.3</ecNumber>
    </recommendedName>
</protein>
<dbReference type="EMBL" id="FNEN01000022">
    <property type="protein sequence ID" value="SDJ23205.1"/>
    <property type="molecule type" value="Genomic_DNA"/>
</dbReference>
<evidence type="ECO:0000256" key="8">
    <source>
        <dbReference type="ARBA" id="ARBA00022741"/>
    </source>
</evidence>
<dbReference type="InterPro" id="IPR036890">
    <property type="entry name" value="HATPase_C_sf"/>
</dbReference>
<evidence type="ECO:0000256" key="10">
    <source>
        <dbReference type="ARBA" id="ARBA00022840"/>
    </source>
</evidence>
<keyword evidence="13 14" id="KW-0472">Membrane</keyword>
<evidence type="ECO:0000256" key="1">
    <source>
        <dbReference type="ARBA" id="ARBA00000085"/>
    </source>
</evidence>
<evidence type="ECO:0000256" key="6">
    <source>
        <dbReference type="ARBA" id="ARBA00022679"/>
    </source>
</evidence>
<evidence type="ECO:0000313" key="17">
    <source>
        <dbReference type="Proteomes" id="UP000198853"/>
    </source>
</evidence>
<dbReference type="InterPro" id="IPR003661">
    <property type="entry name" value="HisK_dim/P_dom"/>
</dbReference>
<keyword evidence="9 16" id="KW-0418">Kinase</keyword>
<dbReference type="Pfam" id="PF00512">
    <property type="entry name" value="HisKA"/>
    <property type="match status" value="1"/>
</dbReference>
<gene>
    <name evidence="16" type="ORF">SAMN04488123_1228</name>
</gene>
<reference evidence="16 17" key="1">
    <citation type="submission" date="2016-10" db="EMBL/GenBank/DDBJ databases">
        <authorList>
            <person name="de Groot N.N."/>
        </authorList>
    </citation>
    <scope>NUCLEOTIDE SEQUENCE [LARGE SCALE GENOMIC DNA]</scope>
    <source>
        <strain evidence="16 17">DSM 21771</strain>
    </source>
</reference>
<keyword evidence="8" id="KW-0547">Nucleotide-binding</keyword>
<dbReference type="GO" id="GO:0000155">
    <property type="term" value="F:phosphorelay sensor kinase activity"/>
    <property type="evidence" value="ECO:0007669"/>
    <property type="project" value="InterPro"/>
</dbReference>
<dbReference type="Gene3D" id="3.30.565.10">
    <property type="entry name" value="Histidine kinase-like ATPase, C-terminal domain"/>
    <property type="match status" value="1"/>
</dbReference>
<dbReference type="InterPro" id="IPR003594">
    <property type="entry name" value="HATPase_dom"/>
</dbReference>
<dbReference type="PANTHER" id="PTHR45453:SF2">
    <property type="entry name" value="HISTIDINE KINASE"/>
    <property type="match status" value="1"/>
</dbReference>
<proteinExistence type="predicted"/>
<dbReference type="Proteomes" id="UP000198853">
    <property type="component" value="Unassembled WGS sequence"/>
</dbReference>
<accession>A0A1G8S359</accession>
<evidence type="ECO:0000256" key="12">
    <source>
        <dbReference type="ARBA" id="ARBA00023012"/>
    </source>
</evidence>
<keyword evidence="7 14" id="KW-0812">Transmembrane</keyword>
<comment type="catalytic activity">
    <reaction evidence="1">
        <text>ATP + protein L-histidine = ADP + protein N-phospho-L-histidine.</text>
        <dbReference type="EC" id="2.7.13.3"/>
    </reaction>
</comment>
<dbReference type="InterPro" id="IPR036097">
    <property type="entry name" value="HisK_dim/P_sf"/>
</dbReference>
<dbReference type="Gene3D" id="1.10.287.130">
    <property type="match status" value="1"/>
</dbReference>
<dbReference type="InterPro" id="IPR050351">
    <property type="entry name" value="BphY/WalK/GraS-like"/>
</dbReference>
<dbReference type="RefSeq" id="WP_090399829.1">
    <property type="nucleotide sequence ID" value="NZ_FNEN01000022.1"/>
</dbReference>
<dbReference type="GO" id="GO:0005886">
    <property type="term" value="C:plasma membrane"/>
    <property type="evidence" value="ECO:0007669"/>
    <property type="project" value="UniProtKB-SubCell"/>
</dbReference>
<dbReference type="SMART" id="SM00387">
    <property type="entry name" value="HATPase_c"/>
    <property type="match status" value="1"/>
</dbReference>
<dbReference type="PROSITE" id="PS50109">
    <property type="entry name" value="HIS_KIN"/>
    <property type="match status" value="1"/>
</dbReference>
<evidence type="ECO:0000256" key="14">
    <source>
        <dbReference type="SAM" id="Phobius"/>
    </source>
</evidence>
<evidence type="ECO:0000256" key="11">
    <source>
        <dbReference type="ARBA" id="ARBA00022989"/>
    </source>
</evidence>
<name>A0A1G8S359_9BACI</name>
<evidence type="ECO:0000256" key="7">
    <source>
        <dbReference type="ARBA" id="ARBA00022692"/>
    </source>
</evidence>